<reference evidence="3" key="1">
    <citation type="submission" date="2020-11" db="EMBL/GenBank/DDBJ databases">
        <authorList>
            <consortium name="DOE Joint Genome Institute"/>
            <person name="Ahrendt S."/>
            <person name="Riley R."/>
            <person name="Andreopoulos W."/>
            <person name="Labutti K."/>
            <person name="Pangilinan J."/>
            <person name="Ruiz-Duenas F.J."/>
            <person name="Barrasa J.M."/>
            <person name="Sanchez-Garcia M."/>
            <person name="Camarero S."/>
            <person name="Miyauchi S."/>
            <person name="Serrano A."/>
            <person name="Linde D."/>
            <person name="Babiker R."/>
            <person name="Drula E."/>
            <person name="Ayuso-Fernandez I."/>
            <person name="Pacheco R."/>
            <person name="Padilla G."/>
            <person name="Ferreira P."/>
            <person name="Barriuso J."/>
            <person name="Kellner H."/>
            <person name="Castanera R."/>
            <person name="Alfaro M."/>
            <person name="Ramirez L."/>
            <person name="Pisabarro A.G."/>
            <person name="Kuo A."/>
            <person name="Tritt A."/>
            <person name="Lipzen A."/>
            <person name="He G."/>
            <person name="Yan M."/>
            <person name="Ng V."/>
            <person name="Cullen D."/>
            <person name="Martin F."/>
            <person name="Rosso M.-N."/>
            <person name="Henrissat B."/>
            <person name="Hibbett D."/>
            <person name="Martinez A.T."/>
            <person name="Grigoriev I.V."/>
        </authorList>
    </citation>
    <scope>NUCLEOTIDE SEQUENCE</scope>
    <source>
        <strain evidence="3">AH 40177</strain>
    </source>
</reference>
<feature type="coiled-coil region" evidence="1">
    <location>
        <begin position="61"/>
        <end position="88"/>
    </location>
</feature>
<organism evidence="3 4">
    <name type="scientific">Rhodocollybia butyracea</name>
    <dbReference type="NCBI Taxonomy" id="206335"/>
    <lineage>
        <taxon>Eukaryota</taxon>
        <taxon>Fungi</taxon>
        <taxon>Dikarya</taxon>
        <taxon>Basidiomycota</taxon>
        <taxon>Agaricomycotina</taxon>
        <taxon>Agaricomycetes</taxon>
        <taxon>Agaricomycetidae</taxon>
        <taxon>Agaricales</taxon>
        <taxon>Marasmiineae</taxon>
        <taxon>Omphalotaceae</taxon>
        <taxon>Rhodocollybia</taxon>
    </lineage>
</organism>
<protein>
    <submittedName>
        <fullName evidence="3">Uncharacterized protein</fullName>
    </submittedName>
</protein>
<name>A0A9P5TZV1_9AGAR</name>
<keyword evidence="4" id="KW-1185">Reference proteome</keyword>
<sequence length="200" mass="22244">MDVDEGVAPDPEPASNLGKHNRQPEEEPKEDDSSEAPPVKYVHGTKEVELQEKYDASLKTNQEDRKLIKALKTQIQDLQDQKESLGSALLGSKGETDSLVKTNMSVQKAYRDLIQTQGIGPVVARIMHIFNQTAALANEEIQQAKLQMAAEEKESGDITHANTVASFFGNRALKDIYKGRSYSGVQYTKKIQESYAKHLQ</sequence>
<dbReference type="Proteomes" id="UP000772434">
    <property type="component" value="Unassembled WGS sequence"/>
</dbReference>
<feature type="region of interest" description="Disordered" evidence="2">
    <location>
        <begin position="1"/>
        <end position="43"/>
    </location>
</feature>
<proteinExistence type="predicted"/>
<accession>A0A9P5TZV1</accession>
<evidence type="ECO:0000256" key="2">
    <source>
        <dbReference type="SAM" id="MobiDB-lite"/>
    </source>
</evidence>
<evidence type="ECO:0000256" key="1">
    <source>
        <dbReference type="SAM" id="Coils"/>
    </source>
</evidence>
<keyword evidence="1" id="KW-0175">Coiled coil</keyword>
<gene>
    <name evidence="3" type="ORF">BDP27DRAFT_1370358</name>
</gene>
<evidence type="ECO:0000313" key="3">
    <source>
        <dbReference type="EMBL" id="KAF9060664.1"/>
    </source>
</evidence>
<comment type="caution">
    <text evidence="3">The sequence shown here is derived from an EMBL/GenBank/DDBJ whole genome shotgun (WGS) entry which is preliminary data.</text>
</comment>
<dbReference type="AlphaFoldDB" id="A0A9P5TZV1"/>
<evidence type="ECO:0000313" key="4">
    <source>
        <dbReference type="Proteomes" id="UP000772434"/>
    </source>
</evidence>
<dbReference type="EMBL" id="JADNRY010000233">
    <property type="protein sequence ID" value="KAF9060664.1"/>
    <property type="molecule type" value="Genomic_DNA"/>
</dbReference>